<dbReference type="PANTHER" id="PTHR11461">
    <property type="entry name" value="SERINE PROTEASE INHIBITOR, SERPIN"/>
    <property type="match status" value="1"/>
</dbReference>
<evidence type="ECO:0000313" key="8">
    <source>
        <dbReference type="Proteomes" id="UP000299102"/>
    </source>
</evidence>
<feature type="region of interest" description="Disordered" evidence="5">
    <location>
        <begin position="1093"/>
        <end position="1176"/>
    </location>
</feature>
<dbReference type="InterPro" id="IPR042185">
    <property type="entry name" value="Serpin_sf_2"/>
</dbReference>
<comment type="caution">
    <text evidence="7">The sequence shown here is derived from an EMBL/GenBank/DDBJ whole genome shotgun (WGS) entry which is preliminary data.</text>
</comment>
<keyword evidence="3" id="KW-0722">Serine protease inhibitor</keyword>
<feature type="domain" description="Serpin" evidence="6">
    <location>
        <begin position="1194"/>
        <end position="1552"/>
    </location>
</feature>
<dbReference type="Proteomes" id="UP000299102">
    <property type="component" value="Unassembled WGS sequence"/>
</dbReference>
<sequence>MDPATCPDNEVYNQCPAVKCDAEYCPKSRDDPLTCPTGTKCDAPRCTCAFNTHRDRKTGKCIPTRDCPPFECDRANEEYQACPAKCPSDQCADYLKNTTCGAPLGTRIGIVVPCAPQCRCKEGYYRDSNGECVEPDQCSQECPKNEVYSSCIQGECRALNCSQLGVPISCPRIDPQQCIKGCICAEGYLRDETGKCVPNDKCPNGCGGDPNARPGCGTYCGHSCTDYNKTVGCPKICKVNSCDCKEGYVYDRNVQKCVLPGQCTLQCTGENEEYNACPGVCPLQTCSSIGQKIFCPRQPVPGSPNCKPACRCKPNFYRNAENVCVSKDDCLQCTKPNEVYDKCAPNCPPDTCDSAGKIYPCPLQPASGDSNCAAKCRCVKGFYRNSTDACPANEVYNQCPPVKCDAEYCPKSRDDALTCPAGKKCDAPRCTCAFNTHRDRKTGKCIPTRECPPFECDRANEEYQACPAKCPSDQCADYLKNTTCGAPLGTRIGIVVPCAPQCRCKEGYYRDSNGECIEPDQCSQECPKNEVYSSCIQGECRALNCSQLGVPISCPRIDPQQCIKGCICAEGYLRDETGKCVPNDKCPNGCGGDPNARPGCGTYCGRSCTDYNKTVACPEICQLNGCDCKEGYVYDRNIGKCVLPEQCNSCPDNEVYNQCPPVKCDAEYCPKSRDDPLTCPTGTKCDSPRCTCAFNTHRDRKTGKCIPTRDCPPFECDRANEEYQACPAKCPSDQCADYLKNTTCGAPLGTRIGIVVPCAPQCRCKEGYYRDSNGECVEPDQCSNGCGGDPNAKPGCGTYCGRSCTDYNKTVACPLICKLNACDCKEGYAYDRNIGKCVLPEQCTLQCTGQNEVYNSCPVSCPSQACANIGQIVFCPRQPTPGSPDCKPACTCKPNFYRNAENVCVSKDDCLQCTKPNEVYDKCASTCSPESCPENEVYNTCPTVKCDADYCPKSANDRATCPVGITCDPPRCTCGFNSRRDRKTGKCIPTRNCRDLFRAIELQKSNTAKLLDLTFNQFSAPFPCNGPNEKYDACPPVCPGQNCSDYINKSTCPKYRIGIVVPCKPQCRCVEGYYRDENNRCVSGKQCLADQYGHNSDNGDSSENHSEENNDGENYNTGSGEKTSSQSTHNCEEGNEESNSKEGNTKGSDDENSEGSTKENDSTESAENTKSSDTSTNAAVAETKLLKGINEFSAKLFEVVSKKNPGKSVVMAPISILFAVAPLGLYSEGKTHKQILEALNLGNNSEVRAAFPILINNLLSQQKVELKVANKIYFGSNSQIPKSFFVDTRDVFKAEAENVDFDQPQETADKINEWVELITNNNIKDLISPKVINHLTKMVLANAMYFYGNWTSPFDKRNTQLRDYHVDSNTVVQKQIMYKQGSYKYAESSELDCKILEIPYQGGNLSMTIWLPNSVEGLATLTEKLSNSDLSDKALSQLRQVTVKVYLPLMNITTSLDLKEPLTECDLGQMFNTDTDLKRLSENSENLKVTDAIHKAMIEVNESGTKAAAATVTVLGDVGAGGRRRLRGGTRSAQHTYGDNLIPGLPRRVRDKWRCSGVIPADPFLPIC</sequence>
<dbReference type="PANTHER" id="PTHR11461:SF211">
    <property type="entry name" value="GH10112P-RELATED"/>
    <property type="match status" value="1"/>
</dbReference>
<accession>A0A4C1WU72</accession>
<gene>
    <name evidence="7" type="ORF">EVAR_36055_1</name>
</gene>
<dbReference type="Pfam" id="PF00079">
    <property type="entry name" value="Serpin"/>
    <property type="match status" value="1"/>
</dbReference>
<dbReference type="SUPFAM" id="SSF57567">
    <property type="entry name" value="Serine protease inhibitors"/>
    <property type="match status" value="7"/>
</dbReference>
<dbReference type="EMBL" id="BGZK01000631">
    <property type="protein sequence ID" value="GBP53685.1"/>
    <property type="molecule type" value="Genomic_DNA"/>
</dbReference>
<proteinExistence type="inferred from homology"/>
<keyword evidence="2" id="KW-0646">Protease inhibitor</keyword>
<evidence type="ECO:0000259" key="6">
    <source>
        <dbReference type="SMART" id="SM00093"/>
    </source>
</evidence>
<dbReference type="InterPro" id="IPR036084">
    <property type="entry name" value="Ser_inhib-like_sf"/>
</dbReference>
<dbReference type="InterPro" id="IPR042178">
    <property type="entry name" value="Serpin_sf_1"/>
</dbReference>
<dbReference type="GO" id="GO:0004867">
    <property type="term" value="F:serine-type endopeptidase inhibitor activity"/>
    <property type="evidence" value="ECO:0007669"/>
    <property type="project" value="UniProtKB-KW"/>
</dbReference>
<dbReference type="InterPro" id="IPR036186">
    <property type="entry name" value="Serpin_sf"/>
</dbReference>
<dbReference type="InterPro" id="IPR002919">
    <property type="entry name" value="TIL_dom"/>
</dbReference>
<dbReference type="OrthoDB" id="671595at2759"/>
<name>A0A4C1WU72_EUMVA</name>
<dbReference type="STRING" id="151549.A0A4C1WU72"/>
<dbReference type="SMART" id="SM00093">
    <property type="entry name" value="SERPIN"/>
    <property type="match status" value="1"/>
</dbReference>
<dbReference type="InterPro" id="IPR000215">
    <property type="entry name" value="Serpin_fam"/>
</dbReference>
<protein>
    <submittedName>
        <fullName evidence="7">Antichymotrypsin-2</fullName>
    </submittedName>
</protein>
<organism evidence="7 8">
    <name type="scientific">Eumeta variegata</name>
    <name type="common">Bagworm moth</name>
    <name type="synonym">Eumeta japonica</name>
    <dbReference type="NCBI Taxonomy" id="151549"/>
    <lineage>
        <taxon>Eukaryota</taxon>
        <taxon>Metazoa</taxon>
        <taxon>Ecdysozoa</taxon>
        <taxon>Arthropoda</taxon>
        <taxon>Hexapoda</taxon>
        <taxon>Insecta</taxon>
        <taxon>Pterygota</taxon>
        <taxon>Neoptera</taxon>
        <taxon>Endopterygota</taxon>
        <taxon>Lepidoptera</taxon>
        <taxon>Glossata</taxon>
        <taxon>Ditrysia</taxon>
        <taxon>Tineoidea</taxon>
        <taxon>Psychidae</taxon>
        <taxon>Oiketicinae</taxon>
        <taxon>Eumeta</taxon>
    </lineage>
</organism>
<evidence type="ECO:0000256" key="1">
    <source>
        <dbReference type="ARBA" id="ARBA00009500"/>
    </source>
</evidence>
<feature type="compositionally biased region" description="Polar residues" evidence="5">
    <location>
        <begin position="1112"/>
        <end position="1129"/>
    </location>
</feature>
<evidence type="ECO:0000256" key="3">
    <source>
        <dbReference type="ARBA" id="ARBA00022900"/>
    </source>
</evidence>
<feature type="compositionally biased region" description="Basic and acidic residues" evidence="5">
    <location>
        <begin position="1138"/>
        <end position="1149"/>
    </location>
</feature>
<dbReference type="SUPFAM" id="SSF56574">
    <property type="entry name" value="Serpins"/>
    <property type="match status" value="1"/>
</dbReference>
<evidence type="ECO:0000313" key="7">
    <source>
        <dbReference type="EMBL" id="GBP53685.1"/>
    </source>
</evidence>
<dbReference type="Gene3D" id="2.10.25.10">
    <property type="entry name" value="Laminin"/>
    <property type="match status" value="16"/>
</dbReference>
<dbReference type="Gene3D" id="2.30.39.10">
    <property type="entry name" value="Alpha-1-antitrypsin, domain 1"/>
    <property type="match status" value="1"/>
</dbReference>
<feature type="compositionally biased region" description="Polar residues" evidence="5">
    <location>
        <begin position="1163"/>
        <end position="1176"/>
    </location>
</feature>
<comment type="similarity">
    <text evidence="1 4">Belongs to the serpin family.</text>
</comment>
<evidence type="ECO:0000256" key="4">
    <source>
        <dbReference type="RuleBase" id="RU000411"/>
    </source>
</evidence>
<dbReference type="InterPro" id="IPR023796">
    <property type="entry name" value="Serpin_dom"/>
</dbReference>
<dbReference type="Pfam" id="PF01826">
    <property type="entry name" value="TIL"/>
    <property type="match status" value="6"/>
</dbReference>
<dbReference type="GO" id="GO:0005615">
    <property type="term" value="C:extracellular space"/>
    <property type="evidence" value="ECO:0007669"/>
    <property type="project" value="InterPro"/>
</dbReference>
<dbReference type="CDD" id="cd19941">
    <property type="entry name" value="TIL"/>
    <property type="match status" value="12"/>
</dbReference>
<dbReference type="Gene3D" id="3.30.497.10">
    <property type="entry name" value="Antithrombin, subunit I, domain 2"/>
    <property type="match status" value="1"/>
</dbReference>
<reference evidence="7 8" key="1">
    <citation type="journal article" date="2019" name="Commun. Biol.">
        <title>The bagworm genome reveals a unique fibroin gene that provides high tensile strength.</title>
        <authorList>
            <person name="Kono N."/>
            <person name="Nakamura H."/>
            <person name="Ohtoshi R."/>
            <person name="Tomita M."/>
            <person name="Numata K."/>
            <person name="Arakawa K."/>
        </authorList>
    </citation>
    <scope>NUCLEOTIDE SEQUENCE [LARGE SCALE GENOMIC DNA]</scope>
</reference>
<keyword evidence="8" id="KW-1185">Reference proteome</keyword>
<evidence type="ECO:0000256" key="2">
    <source>
        <dbReference type="ARBA" id="ARBA00022690"/>
    </source>
</evidence>
<evidence type="ECO:0000256" key="5">
    <source>
        <dbReference type="SAM" id="MobiDB-lite"/>
    </source>
</evidence>